<dbReference type="InParanoid" id="D0NCL1"/>
<evidence type="ECO:0000313" key="2">
    <source>
        <dbReference type="Proteomes" id="UP000006643"/>
    </source>
</evidence>
<dbReference type="eggNOG" id="ENOG502S917">
    <property type="taxonomic scope" value="Eukaryota"/>
</dbReference>
<keyword evidence="2" id="KW-1185">Reference proteome</keyword>
<dbReference type="AlphaFoldDB" id="D0NCL1"/>
<evidence type="ECO:0000313" key="1">
    <source>
        <dbReference type="EMBL" id="EEY55725.1"/>
    </source>
</evidence>
<dbReference type="OrthoDB" id="10262835at2759"/>
<gene>
    <name evidence="1" type="ORF">PITG_09693</name>
</gene>
<dbReference type="RefSeq" id="XP_002903301.1">
    <property type="nucleotide sequence ID" value="XM_002903255.1"/>
</dbReference>
<sequence>MYACAEVDSVRLARSHAVRRRRRARWFDVISLRCLRLSSVTKNSTRRLSKSTPPKCVSPAVALTSKIPSSIVSSETSNVPLPRSKISTLCSPPFLSSPYAIAAAVGSLMIRSTFKPAIAPAYLVA</sequence>
<protein>
    <submittedName>
        <fullName evidence="1">Uncharacterized protein</fullName>
    </submittedName>
</protein>
<dbReference type="KEGG" id="pif:PITG_09693"/>
<accession>D0NCL1</accession>
<proteinExistence type="predicted"/>
<dbReference type="EMBL" id="DS028132">
    <property type="protein sequence ID" value="EEY55725.1"/>
    <property type="molecule type" value="Genomic_DNA"/>
</dbReference>
<dbReference type="VEuPathDB" id="FungiDB:PITG_09693"/>
<name>D0NCL1_PHYIT</name>
<dbReference type="Proteomes" id="UP000006643">
    <property type="component" value="Unassembled WGS sequence"/>
</dbReference>
<dbReference type="GeneID" id="9470324"/>
<dbReference type="HOGENOM" id="CLU_162997_0_0_1"/>
<organism evidence="1 2">
    <name type="scientific">Phytophthora infestans (strain T30-4)</name>
    <name type="common">Potato late blight agent</name>
    <dbReference type="NCBI Taxonomy" id="403677"/>
    <lineage>
        <taxon>Eukaryota</taxon>
        <taxon>Sar</taxon>
        <taxon>Stramenopiles</taxon>
        <taxon>Oomycota</taxon>
        <taxon>Peronosporomycetes</taxon>
        <taxon>Peronosporales</taxon>
        <taxon>Peronosporaceae</taxon>
        <taxon>Phytophthora</taxon>
    </lineage>
</organism>
<reference evidence="2" key="1">
    <citation type="journal article" date="2009" name="Nature">
        <title>Genome sequence and analysis of the Irish potato famine pathogen Phytophthora infestans.</title>
        <authorList>
            <consortium name="The Broad Institute Genome Sequencing Platform"/>
            <person name="Haas B.J."/>
            <person name="Kamoun S."/>
            <person name="Zody M.C."/>
            <person name="Jiang R.H."/>
            <person name="Handsaker R.E."/>
            <person name="Cano L.M."/>
            <person name="Grabherr M."/>
            <person name="Kodira C.D."/>
            <person name="Raffaele S."/>
            <person name="Torto-Alalibo T."/>
            <person name="Bozkurt T.O."/>
            <person name="Ah-Fong A.M."/>
            <person name="Alvarado L."/>
            <person name="Anderson V.L."/>
            <person name="Armstrong M.R."/>
            <person name="Avrova A."/>
            <person name="Baxter L."/>
            <person name="Beynon J."/>
            <person name="Boevink P.C."/>
            <person name="Bollmann S.R."/>
            <person name="Bos J.I."/>
            <person name="Bulone V."/>
            <person name="Cai G."/>
            <person name="Cakir C."/>
            <person name="Carrington J.C."/>
            <person name="Chawner M."/>
            <person name="Conti L."/>
            <person name="Costanzo S."/>
            <person name="Ewan R."/>
            <person name="Fahlgren N."/>
            <person name="Fischbach M.A."/>
            <person name="Fugelstad J."/>
            <person name="Gilroy E.M."/>
            <person name="Gnerre S."/>
            <person name="Green P.J."/>
            <person name="Grenville-Briggs L.J."/>
            <person name="Griffith J."/>
            <person name="Grunwald N.J."/>
            <person name="Horn K."/>
            <person name="Horner N.R."/>
            <person name="Hu C.H."/>
            <person name="Huitema E."/>
            <person name="Jeong D.H."/>
            <person name="Jones A.M."/>
            <person name="Jones J.D."/>
            <person name="Jones R.W."/>
            <person name="Karlsson E.K."/>
            <person name="Kunjeti S.G."/>
            <person name="Lamour K."/>
            <person name="Liu Z."/>
            <person name="Ma L."/>
            <person name="Maclean D."/>
            <person name="Chibucos M.C."/>
            <person name="McDonald H."/>
            <person name="McWalters J."/>
            <person name="Meijer H.J."/>
            <person name="Morgan W."/>
            <person name="Morris P.F."/>
            <person name="Munro C.A."/>
            <person name="O'Neill K."/>
            <person name="Ospina-Giraldo M."/>
            <person name="Pinzon A."/>
            <person name="Pritchard L."/>
            <person name="Ramsahoye B."/>
            <person name="Ren Q."/>
            <person name="Restrepo S."/>
            <person name="Roy S."/>
            <person name="Sadanandom A."/>
            <person name="Savidor A."/>
            <person name="Schornack S."/>
            <person name="Schwartz D.C."/>
            <person name="Schumann U.D."/>
            <person name="Schwessinger B."/>
            <person name="Seyer L."/>
            <person name="Sharpe T."/>
            <person name="Silvar C."/>
            <person name="Song J."/>
            <person name="Studholme D.J."/>
            <person name="Sykes S."/>
            <person name="Thines M."/>
            <person name="van de Vondervoort P.J."/>
            <person name="Phuntumart V."/>
            <person name="Wawra S."/>
            <person name="Weide R."/>
            <person name="Win J."/>
            <person name="Young C."/>
            <person name="Zhou S."/>
            <person name="Fry W."/>
            <person name="Meyers B.C."/>
            <person name="van West P."/>
            <person name="Ristaino J."/>
            <person name="Govers F."/>
            <person name="Birch P.R."/>
            <person name="Whisson S.C."/>
            <person name="Judelson H.S."/>
            <person name="Nusbaum C."/>
        </authorList>
    </citation>
    <scope>NUCLEOTIDE SEQUENCE [LARGE SCALE GENOMIC DNA]</scope>
    <source>
        <strain evidence="2">T30-4</strain>
    </source>
</reference>